<accession>A0A9D1AL45</accession>
<reference evidence="6" key="1">
    <citation type="submission" date="2020-10" db="EMBL/GenBank/DDBJ databases">
        <authorList>
            <person name="Gilroy R."/>
        </authorList>
    </citation>
    <scope>NUCLEOTIDE SEQUENCE</scope>
    <source>
        <strain evidence="6">ChiSxjej1B13-7958</strain>
    </source>
</reference>
<dbReference type="SUPFAM" id="SSF160369">
    <property type="entry name" value="Ribosomal protein L10-like"/>
    <property type="match status" value="1"/>
</dbReference>
<keyword evidence="5" id="KW-0699">rRNA-binding</keyword>
<dbReference type="InterPro" id="IPR001790">
    <property type="entry name" value="Ribosomal_uL10"/>
</dbReference>
<dbReference type="GO" id="GO:0003735">
    <property type="term" value="F:structural constituent of ribosome"/>
    <property type="evidence" value="ECO:0007669"/>
    <property type="project" value="InterPro"/>
</dbReference>
<dbReference type="CDD" id="cd05797">
    <property type="entry name" value="Ribosomal_L10"/>
    <property type="match status" value="1"/>
</dbReference>
<comment type="subunit">
    <text evidence="5">Part of the ribosomal stalk of the 50S ribosomal subunit. The N-terminus interacts with L11 and the large rRNA to form the base of the stalk. The C-terminus forms an elongated spine to which L12 dimers bind in a sequential fashion forming a multimeric L10(L12)X complex.</text>
</comment>
<protein>
    <recommendedName>
        <fullName evidence="4 5">Large ribosomal subunit protein uL10</fullName>
    </recommendedName>
</protein>
<dbReference type="Gene3D" id="6.10.250.290">
    <property type="match status" value="1"/>
</dbReference>
<keyword evidence="3 5" id="KW-0687">Ribonucleoprotein</keyword>
<dbReference type="PANTHER" id="PTHR11560">
    <property type="entry name" value="39S RIBOSOMAL PROTEIN L10, MITOCHONDRIAL"/>
    <property type="match status" value="1"/>
</dbReference>
<sequence length="178" mass="18940">MPSEKILEQKKQQVAELSAALKESCTGVIVNYKGINVADDTKLRKQLREAGSTYKVVKNTMLKRALEDAGITGLDHVLEGTTAIAYNKEDYVASAKILSEFAEKNKNFELKAGFVDGNVLDANGVKELAELPPKEVLVAKALGGLNAPITGFVTVLNGTLKGLVVALNAIAEKQGAQA</sequence>
<evidence type="ECO:0000256" key="3">
    <source>
        <dbReference type="ARBA" id="ARBA00023274"/>
    </source>
</evidence>
<dbReference type="InterPro" id="IPR043141">
    <property type="entry name" value="Ribosomal_uL10-like_sf"/>
</dbReference>
<dbReference type="GO" id="GO:0070180">
    <property type="term" value="F:large ribosomal subunit rRNA binding"/>
    <property type="evidence" value="ECO:0007669"/>
    <property type="project" value="UniProtKB-UniRule"/>
</dbReference>
<evidence type="ECO:0000256" key="4">
    <source>
        <dbReference type="ARBA" id="ARBA00035202"/>
    </source>
</evidence>
<keyword evidence="5" id="KW-0694">RNA-binding</keyword>
<evidence type="ECO:0000256" key="1">
    <source>
        <dbReference type="ARBA" id="ARBA00008889"/>
    </source>
</evidence>
<proteinExistence type="inferred from homology"/>
<dbReference type="GO" id="GO:0006412">
    <property type="term" value="P:translation"/>
    <property type="evidence" value="ECO:0007669"/>
    <property type="project" value="UniProtKB-UniRule"/>
</dbReference>
<keyword evidence="2 5" id="KW-0689">Ribosomal protein</keyword>
<reference evidence="6" key="2">
    <citation type="journal article" date="2021" name="PeerJ">
        <title>Extensive microbial diversity within the chicken gut microbiome revealed by metagenomics and culture.</title>
        <authorList>
            <person name="Gilroy R."/>
            <person name="Ravi A."/>
            <person name="Getino M."/>
            <person name="Pursley I."/>
            <person name="Horton D.L."/>
            <person name="Alikhan N.F."/>
            <person name="Baker D."/>
            <person name="Gharbi K."/>
            <person name="Hall N."/>
            <person name="Watson M."/>
            <person name="Adriaenssens E.M."/>
            <person name="Foster-Nyarko E."/>
            <person name="Jarju S."/>
            <person name="Secka A."/>
            <person name="Antonio M."/>
            <person name="Oren A."/>
            <person name="Chaudhuri R.R."/>
            <person name="La Ragione R."/>
            <person name="Hildebrand F."/>
            <person name="Pallen M.J."/>
        </authorList>
    </citation>
    <scope>NUCLEOTIDE SEQUENCE</scope>
    <source>
        <strain evidence="6">ChiSxjej1B13-7958</strain>
    </source>
</reference>
<name>A0A9D1AL45_9FIRM</name>
<dbReference type="NCBIfam" id="NF000955">
    <property type="entry name" value="PRK00099.1-1"/>
    <property type="match status" value="1"/>
</dbReference>
<comment type="similarity">
    <text evidence="1 5">Belongs to the universal ribosomal protein uL10 family.</text>
</comment>
<dbReference type="GO" id="GO:0015934">
    <property type="term" value="C:large ribosomal subunit"/>
    <property type="evidence" value="ECO:0007669"/>
    <property type="project" value="InterPro"/>
</dbReference>
<dbReference type="InterPro" id="IPR002363">
    <property type="entry name" value="Ribosomal_uL10_CS_bac"/>
</dbReference>
<organism evidence="6 7">
    <name type="scientific">Candidatus Caccousia avicola</name>
    <dbReference type="NCBI Taxonomy" id="2840721"/>
    <lineage>
        <taxon>Bacteria</taxon>
        <taxon>Bacillati</taxon>
        <taxon>Bacillota</taxon>
        <taxon>Clostridia</taxon>
        <taxon>Eubacteriales</taxon>
        <taxon>Oscillospiraceae</taxon>
        <taxon>Oscillospiraceae incertae sedis</taxon>
        <taxon>Candidatus Caccousia</taxon>
    </lineage>
</organism>
<dbReference type="HAMAP" id="MF_00362">
    <property type="entry name" value="Ribosomal_uL10"/>
    <property type="match status" value="1"/>
</dbReference>
<comment type="caution">
    <text evidence="6">The sequence shown here is derived from an EMBL/GenBank/DDBJ whole genome shotgun (WGS) entry which is preliminary data.</text>
</comment>
<evidence type="ECO:0000256" key="5">
    <source>
        <dbReference type="HAMAP-Rule" id="MF_00362"/>
    </source>
</evidence>
<dbReference type="InterPro" id="IPR047865">
    <property type="entry name" value="Ribosomal_uL10_bac_type"/>
</dbReference>
<dbReference type="AlphaFoldDB" id="A0A9D1AL45"/>
<dbReference type="InterPro" id="IPR022973">
    <property type="entry name" value="Ribosomal_uL10_bac"/>
</dbReference>
<evidence type="ECO:0000313" key="7">
    <source>
        <dbReference type="Proteomes" id="UP000824242"/>
    </source>
</evidence>
<dbReference type="Pfam" id="PF00466">
    <property type="entry name" value="Ribosomal_L10"/>
    <property type="match status" value="1"/>
</dbReference>
<dbReference type="Gene3D" id="3.30.70.1730">
    <property type="match status" value="1"/>
</dbReference>
<dbReference type="PROSITE" id="PS01109">
    <property type="entry name" value="RIBOSOMAL_L10"/>
    <property type="match status" value="1"/>
</dbReference>
<dbReference type="EMBL" id="DVGZ01000011">
    <property type="protein sequence ID" value="HIR46203.1"/>
    <property type="molecule type" value="Genomic_DNA"/>
</dbReference>
<gene>
    <name evidence="5" type="primary">rplJ</name>
    <name evidence="6" type="ORF">IAB89_00890</name>
</gene>
<comment type="function">
    <text evidence="5">Forms part of the ribosomal stalk, playing a central role in the interaction of the ribosome with GTP-bound translation factors.</text>
</comment>
<dbReference type="Proteomes" id="UP000824242">
    <property type="component" value="Unassembled WGS sequence"/>
</dbReference>
<evidence type="ECO:0000256" key="2">
    <source>
        <dbReference type="ARBA" id="ARBA00022980"/>
    </source>
</evidence>
<evidence type="ECO:0000313" key="6">
    <source>
        <dbReference type="EMBL" id="HIR46203.1"/>
    </source>
</evidence>